<protein>
    <submittedName>
        <fullName evidence="4">Unannotated protein</fullName>
    </submittedName>
</protein>
<gene>
    <name evidence="4" type="ORF">UFOPK3837_00612</name>
</gene>
<keyword evidence="2" id="KW-0560">Oxidoreductase</keyword>
<dbReference type="CDD" id="cd02138">
    <property type="entry name" value="TdsD-like"/>
    <property type="match status" value="1"/>
</dbReference>
<sequence>MNKSAITAAPIMPVLAERWSPRSFDANYQLTQHELLSILEAARWAPSANNGQPWRFAVVNRGEALFDQVVADGLSGFNQAWAPRSSTLVVVSIQTKLADGRENNGALYDAGLSVANLVIQAQELGLHAHQMSGIVPAGLSNAFDLHEDIRPIVVVAIGKIAPAEQLEGPAYEREIQPRTRLELDEIVLHGKP</sequence>
<reference evidence="4" key="1">
    <citation type="submission" date="2020-05" db="EMBL/GenBank/DDBJ databases">
        <authorList>
            <person name="Chiriac C."/>
            <person name="Salcher M."/>
            <person name="Ghai R."/>
            <person name="Kavagutti S V."/>
        </authorList>
    </citation>
    <scope>NUCLEOTIDE SEQUENCE</scope>
</reference>
<accession>A0A6J7KCM8</accession>
<proteinExistence type="inferred from homology"/>
<feature type="domain" description="Nitroreductase" evidence="3">
    <location>
        <begin position="16"/>
        <end position="159"/>
    </location>
</feature>
<evidence type="ECO:0000256" key="1">
    <source>
        <dbReference type="ARBA" id="ARBA00007118"/>
    </source>
</evidence>
<dbReference type="EMBL" id="CAFBNO010000019">
    <property type="protein sequence ID" value="CAB4953888.1"/>
    <property type="molecule type" value="Genomic_DNA"/>
</dbReference>
<dbReference type="InterPro" id="IPR029479">
    <property type="entry name" value="Nitroreductase"/>
</dbReference>
<dbReference type="SUPFAM" id="SSF55469">
    <property type="entry name" value="FMN-dependent nitroreductase-like"/>
    <property type="match status" value="1"/>
</dbReference>
<dbReference type="Gene3D" id="3.40.109.10">
    <property type="entry name" value="NADH Oxidase"/>
    <property type="match status" value="1"/>
</dbReference>
<evidence type="ECO:0000313" key="4">
    <source>
        <dbReference type="EMBL" id="CAB4953888.1"/>
    </source>
</evidence>
<dbReference type="AlphaFoldDB" id="A0A6J7KCM8"/>
<organism evidence="4">
    <name type="scientific">freshwater metagenome</name>
    <dbReference type="NCBI Taxonomy" id="449393"/>
    <lineage>
        <taxon>unclassified sequences</taxon>
        <taxon>metagenomes</taxon>
        <taxon>ecological metagenomes</taxon>
    </lineage>
</organism>
<dbReference type="Pfam" id="PF00881">
    <property type="entry name" value="Nitroreductase"/>
    <property type="match status" value="1"/>
</dbReference>
<evidence type="ECO:0000259" key="3">
    <source>
        <dbReference type="Pfam" id="PF00881"/>
    </source>
</evidence>
<dbReference type="InterPro" id="IPR000415">
    <property type="entry name" value="Nitroreductase-like"/>
</dbReference>
<dbReference type="PANTHER" id="PTHR43673:SF10">
    <property type="entry name" value="NADH DEHYDROGENASE_NAD(P)H NITROREDUCTASE XCC3605-RELATED"/>
    <property type="match status" value="1"/>
</dbReference>
<evidence type="ECO:0000256" key="2">
    <source>
        <dbReference type="ARBA" id="ARBA00023002"/>
    </source>
</evidence>
<comment type="similarity">
    <text evidence="1">Belongs to the nitroreductase family.</text>
</comment>
<dbReference type="PANTHER" id="PTHR43673">
    <property type="entry name" value="NAD(P)H NITROREDUCTASE YDGI-RELATED"/>
    <property type="match status" value="1"/>
</dbReference>
<name>A0A6J7KCM8_9ZZZZ</name>
<dbReference type="GO" id="GO:0016491">
    <property type="term" value="F:oxidoreductase activity"/>
    <property type="evidence" value="ECO:0007669"/>
    <property type="project" value="UniProtKB-KW"/>
</dbReference>